<accession>A0A6A6Q6N7</accession>
<dbReference type="CDD" id="cd05233">
    <property type="entry name" value="SDR_c"/>
    <property type="match status" value="1"/>
</dbReference>
<dbReference type="SMART" id="SM00822">
    <property type="entry name" value="PKS_KR"/>
    <property type="match status" value="1"/>
</dbReference>
<dbReference type="Pfam" id="PF13561">
    <property type="entry name" value="adh_short_C2"/>
    <property type="match status" value="1"/>
</dbReference>
<evidence type="ECO:0000256" key="4">
    <source>
        <dbReference type="ARBA" id="ARBA00023027"/>
    </source>
</evidence>
<dbReference type="InterPro" id="IPR057326">
    <property type="entry name" value="KR_dom"/>
</dbReference>
<dbReference type="OrthoDB" id="1669814at2759"/>
<organism evidence="6 7">
    <name type="scientific">Neohortaea acidophila</name>
    <dbReference type="NCBI Taxonomy" id="245834"/>
    <lineage>
        <taxon>Eukaryota</taxon>
        <taxon>Fungi</taxon>
        <taxon>Dikarya</taxon>
        <taxon>Ascomycota</taxon>
        <taxon>Pezizomycotina</taxon>
        <taxon>Dothideomycetes</taxon>
        <taxon>Dothideomycetidae</taxon>
        <taxon>Mycosphaerellales</taxon>
        <taxon>Teratosphaeriaceae</taxon>
        <taxon>Neohortaea</taxon>
    </lineage>
</organism>
<evidence type="ECO:0000256" key="3">
    <source>
        <dbReference type="ARBA" id="ARBA00023002"/>
    </source>
</evidence>
<sequence length="248" mass="25736">MQGKVVAVSGGSSGIGLALSKLLIERGAKVSICDVVQANLDNAVKDIGSQDVLAMRCDVRNASEVRQWIEATVQRFGRLDGAANLAGIIGQRPGKAWIEEQDEDDWGRIIGVNLTGVMLCMKEEITVMKPGSAIVNASSTAGVAGFPGHAAYAVSKHGVTGLTRTCAVDCAPKGIRVNAVAPGVIATPMVAELSVGREAEADAITRSKPMARAGTPREVANVIAFLLSDDASFVTGSIYTVDGGWTAK</sequence>
<evidence type="ECO:0000259" key="5">
    <source>
        <dbReference type="SMART" id="SM00822"/>
    </source>
</evidence>
<dbReference type="GO" id="GO:0016491">
    <property type="term" value="F:oxidoreductase activity"/>
    <property type="evidence" value="ECO:0007669"/>
    <property type="project" value="UniProtKB-KW"/>
</dbReference>
<dbReference type="Gene3D" id="3.40.50.720">
    <property type="entry name" value="NAD(P)-binding Rossmann-like Domain"/>
    <property type="match status" value="1"/>
</dbReference>
<evidence type="ECO:0000256" key="1">
    <source>
        <dbReference type="ARBA" id="ARBA00006484"/>
    </source>
</evidence>
<dbReference type="EMBL" id="MU001631">
    <property type="protein sequence ID" value="KAF2487699.1"/>
    <property type="molecule type" value="Genomic_DNA"/>
</dbReference>
<gene>
    <name evidence="6" type="ORF">BDY17DRAFT_289529</name>
</gene>
<proteinExistence type="inferred from homology"/>
<dbReference type="Proteomes" id="UP000799767">
    <property type="component" value="Unassembled WGS sequence"/>
</dbReference>
<dbReference type="GeneID" id="54473366"/>
<keyword evidence="7" id="KW-1185">Reference proteome</keyword>
<dbReference type="SUPFAM" id="SSF51735">
    <property type="entry name" value="NAD(P)-binding Rossmann-fold domains"/>
    <property type="match status" value="1"/>
</dbReference>
<feature type="domain" description="Ketoreductase" evidence="5">
    <location>
        <begin position="4"/>
        <end position="183"/>
    </location>
</feature>
<dbReference type="RefSeq" id="XP_033594268.1">
    <property type="nucleotide sequence ID" value="XM_033732364.1"/>
</dbReference>
<evidence type="ECO:0000313" key="6">
    <source>
        <dbReference type="EMBL" id="KAF2487699.1"/>
    </source>
</evidence>
<evidence type="ECO:0000313" key="7">
    <source>
        <dbReference type="Proteomes" id="UP000799767"/>
    </source>
</evidence>
<dbReference type="AlphaFoldDB" id="A0A6A6Q6N7"/>
<dbReference type="PRINTS" id="PR00081">
    <property type="entry name" value="GDHRDH"/>
</dbReference>
<protein>
    <recommendedName>
        <fullName evidence="5">Ketoreductase domain-containing protein</fullName>
    </recommendedName>
</protein>
<evidence type="ECO:0000256" key="2">
    <source>
        <dbReference type="ARBA" id="ARBA00022857"/>
    </source>
</evidence>
<keyword evidence="2" id="KW-0521">NADP</keyword>
<comment type="similarity">
    <text evidence="1">Belongs to the short-chain dehydrogenases/reductases (SDR) family.</text>
</comment>
<keyword evidence="3" id="KW-0560">Oxidoreductase</keyword>
<keyword evidence="4" id="KW-0520">NAD</keyword>
<reference evidence="6" key="1">
    <citation type="journal article" date="2020" name="Stud. Mycol.">
        <title>101 Dothideomycetes genomes: a test case for predicting lifestyles and emergence of pathogens.</title>
        <authorList>
            <person name="Haridas S."/>
            <person name="Albert R."/>
            <person name="Binder M."/>
            <person name="Bloem J."/>
            <person name="Labutti K."/>
            <person name="Salamov A."/>
            <person name="Andreopoulos B."/>
            <person name="Baker S."/>
            <person name="Barry K."/>
            <person name="Bills G."/>
            <person name="Bluhm B."/>
            <person name="Cannon C."/>
            <person name="Castanera R."/>
            <person name="Culley D."/>
            <person name="Daum C."/>
            <person name="Ezra D."/>
            <person name="Gonzalez J."/>
            <person name="Henrissat B."/>
            <person name="Kuo A."/>
            <person name="Liang C."/>
            <person name="Lipzen A."/>
            <person name="Lutzoni F."/>
            <person name="Magnuson J."/>
            <person name="Mondo S."/>
            <person name="Nolan M."/>
            <person name="Ohm R."/>
            <person name="Pangilinan J."/>
            <person name="Park H.-J."/>
            <person name="Ramirez L."/>
            <person name="Alfaro M."/>
            <person name="Sun H."/>
            <person name="Tritt A."/>
            <person name="Yoshinaga Y."/>
            <person name="Zwiers L.-H."/>
            <person name="Turgeon B."/>
            <person name="Goodwin S."/>
            <person name="Spatafora J."/>
            <person name="Crous P."/>
            <person name="Grigoriev I."/>
        </authorList>
    </citation>
    <scope>NUCLEOTIDE SEQUENCE</scope>
    <source>
        <strain evidence="6">CBS 113389</strain>
    </source>
</reference>
<name>A0A6A6Q6N7_9PEZI</name>
<dbReference type="PRINTS" id="PR00080">
    <property type="entry name" value="SDRFAMILY"/>
</dbReference>
<dbReference type="FunFam" id="3.40.50.720:FF:000084">
    <property type="entry name" value="Short-chain dehydrogenase reductase"/>
    <property type="match status" value="1"/>
</dbReference>
<dbReference type="InterPro" id="IPR002347">
    <property type="entry name" value="SDR_fam"/>
</dbReference>
<dbReference type="PANTHER" id="PTHR24321">
    <property type="entry name" value="DEHYDROGENASES, SHORT CHAIN"/>
    <property type="match status" value="1"/>
</dbReference>
<dbReference type="InterPro" id="IPR036291">
    <property type="entry name" value="NAD(P)-bd_dom_sf"/>
</dbReference>
<dbReference type="PANTHER" id="PTHR24321:SF8">
    <property type="entry name" value="ESTRADIOL 17-BETA-DEHYDROGENASE 8-RELATED"/>
    <property type="match status" value="1"/>
</dbReference>